<dbReference type="Pfam" id="PF00126">
    <property type="entry name" value="HTH_1"/>
    <property type="match status" value="1"/>
</dbReference>
<evidence type="ECO:0000313" key="6">
    <source>
        <dbReference type="EMBL" id="MDY0745946.1"/>
    </source>
</evidence>
<dbReference type="PANTHER" id="PTHR30537">
    <property type="entry name" value="HTH-TYPE TRANSCRIPTIONAL REGULATOR"/>
    <property type="match status" value="1"/>
</dbReference>
<comment type="similarity">
    <text evidence="1">Belongs to the LysR transcriptional regulatory family.</text>
</comment>
<dbReference type="Gene3D" id="1.10.10.10">
    <property type="entry name" value="Winged helix-like DNA-binding domain superfamily/Winged helix DNA-binding domain"/>
    <property type="match status" value="1"/>
</dbReference>
<evidence type="ECO:0000256" key="1">
    <source>
        <dbReference type="ARBA" id="ARBA00009437"/>
    </source>
</evidence>
<protein>
    <submittedName>
        <fullName evidence="6">LysR family transcriptional regulator</fullName>
    </submittedName>
</protein>
<organism evidence="6 7">
    <name type="scientific">Roseateles agri</name>
    <dbReference type="NCBI Taxonomy" id="3098619"/>
    <lineage>
        <taxon>Bacteria</taxon>
        <taxon>Pseudomonadati</taxon>
        <taxon>Pseudomonadota</taxon>
        <taxon>Betaproteobacteria</taxon>
        <taxon>Burkholderiales</taxon>
        <taxon>Sphaerotilaceae</taxon>
        <taxon>Roseateles</taxon>
    </lineage>
</organism>
<dbReference type="EMBL" id="JAXCLA010000005">
    <property type="protein sequence ID" value="MDY0745946.1"/>
    <property type="molecule type" value="Genomic_DNA"/>
</dbReference>
<dbReference type="InterPro" id="IPR036388">
    <property type="entry name" value="WH-like_DNA-bd_sf"/>
</dbReference>
<dbReference type="PROSITE" id="PS50931">
    <property type="entry name" value="HTH_LYSR"/>
    <property type="match status" value="1"/>
</dbReference>
<dbReference type="InterPro" id="IPR058163">
    <property type="entry name" value="LysR-type_TF_proteobact-type"/>
</dbReference>
<proteinExistence type="inferred from homology"/>
<comment type="caution">
    <text evidence="6">The sequence shown here is derived from an EMBL/GenBank/DDBJ whole genome shotgun (WGS) entry which is preliminary data.</text>
</comment>
<evidence type="ECO:0000256" key="2">
    <source>
        <dbReference type="ARBA" id="ARBA00023015"/>
    </source>
</evidence>
<dbReference type="InterPro" id="IPR005119">
    <property type="entry name" value="LysR_subst-bd"/>
</dbReference>
<dbReference type="InterPro" id="IPR036390">
    <property type="entry name" value="WH_DNA-bd_sf"/>
</dbReference>
<evidence type="ECO:0000313" key="7">
    <source>
        <dbReference type="Proteomes" id="UP001285263"/>
    </source>
</evidence>
<dbReference type="Proteomes" id="UP001285263">
    <property type="component" value="Unassembled WGS sequence"/>
</dbReference>
<dbReference type="Pfam" id="PF03466">
    <property type="entry name" value="LysR_substrate"/>
    <property type="match status" value="1"/>
</dbReference>
<keyword evidence="7" id="KW-1185">Reference proteome</keyword>
<dbReference type="SUPFAM" id="SSF46785">
    <property type="entry name" value="Winged helix' DNA-binding domain"/>
    <property type="match status" value="1"/>
</dbReference>
<name>A0ABU5DI32_9BURK</name>
<dbReference type="SUPFAM" id="SSF53850">
    <property type="entry name" value="Periplasmic binding protein-like II"/>
    <property type="match status" value="1"/>
</dbReference>
<reference evidence="6 7" key="1">
    <citation type="submission" date="2023-11" db="EMBL/GenBank/DDBJ databases">
        <title>Paucibacter sp. nov., isolated from fresh soil in Korea.</title>
        <authorList>
            <person name="Le N.T.T."/>
        </authorList>
    </citation>
    <scope>NUCLEOTIDE SEQUENCE [LARGE SCALE GENOMIC DNA]</scope>
    <source>
        <strain evidence="6 7">R3-3</strain>
    </source>
</reference>
<accession>A0ABU5DI32</accession>
<evidence type="ECO:0000259" key="5">
    <source>
        <dbReference type="PROSITE" id="PS50931"/>
    </source>
</evidence>
<keyword evidence="3" id="KW-0238">DNA-binding</keyword>
<sequence>MDRAADISLFLRVFDAGSISAAARSLDLSVAVASQRLKRLETDLGVRLFQRTTRRLHPTPEGLVLAEQGRALINDLDALTAGLREAGSGIAGTLRLTTSSTFGRLYISPLLPEFLTRHPKLKISVDLDDQQHDLVAEGFDLSIRIGALHDSSLIARRVASNRRVLCASPDYLRRHGAPASPQDLSAHQCLILMGRKGRSDQWQLTGPDGQTSTVQVDGRIDSNQGELLRDAAVAGLGIALHSIWHICDDLRAGRLQVVLPDYALPDTGIHALMPQRRLVPPRVRAFVDFMAEKLGETPSWERALT</sequence>
<dbReference type="CDD" id="cd08422">
    <property type="entry name" value="PBP2_CrgA_like"/>
    <property type="match status" value="1"/>
</dbReference>
<evidence type="ECO:0000256" key="3">
    <source>
        <dbReference type="ARBA" id="ARBA00023125"/>
    </source>
</evidence>
<dbReference type="InterPro" id="IPR000847">
    <property type="entry name" value="LysR_HTH_N"/>
</dbReference>
<feature type="domain" description="HTH lysR-type" evidence="5">
    <location>
        <begin position="1"/>
        <end position="59"/>
    </location>
</feature>
<gene>
    <name evidence="6" type="ORF">SNE35_15605</name>
</gene>
<dbReference type="Gene3D" id="3.40.190.290">
    <property type="match status" value="1"/>
</dbReference>
<dbReference type="PANTHER" id="PTHR30537:SF81">
    <property type="entry name" value="TRANSCRIPTIONAL REGULATOR-RELATED"/>
    <property type="match status" value="1"/>
</dbReference>
<keyword evidence="2" id="KW-0805">Transcription regulation</keyword>
<keyword evidence="4" id="KW-0804">Transcription</keyword>
<dbReference type="RefSeq" id="WP_320423852.1">
    <property type="nucleotide sequence ID" value="NZ_JAXCLA010000005.1"/>
</dbReference>
<evidence type="ECO:0000256" key="4">
    <source>
        <dbReference type="ARBA" id="ARBA00023163"/>
    </source>
</evidence>